<dbReference type="AlphaFoldDB" id="A0A9P6TVC3"/>
<dbReference type="EMBL" id="JAAAJB010001359">
    <property type="protein sequence ID" value="KAG0248142.1"/>
    <property type="molecule type" value="Genomic_DNA"/>
</dbReference>
<organism evidence="1 2">
    <name type="scientific">Actinomortierella ambigua</name>
    <dbReference type="NCBI Taxonomy" id="1343610"/>
    <lineage>
        <taxon>Eukaryota</taxon>
        <taxon>Fungi</taxon>
        <taxon>Fungi incertae sedis</taxon>
        <taxon>Mucoromycota</taxon>
        <taxon>Mortierellomycotina</taxon>
        <taxon>Mortierellomycetes</taxon>
        <taxon>Mortierellales</taxon>
        <taxon>Mortierellaceae</taxon>
        <taxon>Actinomortierella</taxon>
    </lineage>
</organism>
<name>A0A9P6TVC3_9FUNG</name>
<keyword evidence="2" id="KW-1185">Reference proteome</keyword>
<evidence type="ECO:0000313" key="2">
    <source>
        <dbReference type="Proteomes" id="UP000807716"/>
    </source>
</evidence>
<reference evidence="1" key="1">
    <citation type="journal article" date="2020" name="Fungal Divers.">
        <title>Resolving the Mortierellaceae phylogeny through synthesis of multi-gene phylogenetics and phylogenomics.</title>
        <authorList>
            <person name="Vandepol N."/>
            <person name="Liber J."/>
            <person name="Desiro A."/>
            <person name="Na H."/>
            <person name="Kennedy M."/>
            <person name="Barry K."/>
            <person name="Grigoriev I.V."/>
            <person name="Miller A.N."/>
            <person name="O'Donnell K."/>
            <person name="Stajich J.E."/>
            <person name="Bonito G."/>
        </authorList>
    </citation>
    <scope>NUCLEOTIDE SEQUENCE</scope>
    <source>
        <strain evidence="1">BC1065</strain>
    </source>
</reference>
<proteinExistence type="predicted"/>
<comment type="caution">
    <text evidence="1">The sequence shown here is derived from an EMBL/GenBank/DDBJ whole genome shotgun (WGS) entry which is preliminary data.</text>
</comment>
<protein>
    <submittedName>
        <fullName evidence="1">Uncharacterized protein</fullName>
    </submittedName>
</protein>
<accession>A0A9P6TVC3</accession>
<sequence length="94" mass="10598">MSYVKMHTAGIWEELVLRRVGGAPSIMEMDAWYGAAWRSDRRAADAGEKQGLAGLYLFNKTIVLSALRFIPDSVPVDMVMMVKLADFESMLREE</sequence>
<evidence type="ECO:0000313" key="1">
    <source>
        <dbReference type="EMBL" id="KAG0248142.1"/>
    </source>
</evidence>
<dbReference type="Proteomes" id="UP000807716">
    <property type="component" value="Unassembled WGS sequence"/>
</dbReference>
<gene>
    <name evidence="1" type="ORF">DFQ27_001130</name>
</gene>